<proteinExistence type="predicted"/>
<dbReference type="Gene3D" id="1.10.10.10">
    <property type="entry name" value="Winged helix-like DNA-binding domain superfamily/Winged helix DNA-binding domain"/>
    <property type="match status" value="1"/>
</dbReference>
<keyword evidence="6" id="KW-1185">Reference proteome</keyword>
<gene>
    <name evidence="5" type="ORF">ELQ35_19490</name>
</gene>
<dbReference type="CDD" id="cd00090">
    <property type="entry name" value="HTH_ARSR"/>
    <property type="match status" value="1"/>
</dbReference>
<dbReference type="InterPro" id="IPR036388">
    <property type="entry name" value="WH-like_DNA-bd_sf"/>
</dbReference>
<dbReference type="InterPro" id="IPR023187">
    <property type="entry name" value="Tscrpt_reg_MarR-type_CS"/>
</dbReference>
<dbReference type="RefSeq" id="WP_126866862.1">
    <property type="nucleotide sequence ID" value="NZ_JAUSTX010000010.1"/>
</dbReference>
<dbReference type="PANTHER" id="PTHR42756">
    <property type="entry name" value="TRANSCRIPTIONAL REGULATOR, MARR"/>
    <property type="match status" value="1"/>
</dbReference>
<dbReference type="InterPro" id="IPR000835">
    <property type="entry name" value="HTH_MarR-typ"/>
</dbReference>
<sequence>MHSLNEDWTDIYYFLHYDHKENLTHQNIRCLQTIEKNSKVTVQAVTNRMGISHNTASEHIKRLIQKGYIKKYKGEKDKRVVYLELTALGKGALEKNTELDKEKLKIILEKLNEEQCSQIYNAFELLKKAAKHEFPR</sequence>
<dbReference type="PROSITE" id="PS50995">
    <property type="entry name" value="HTH_MARR_2"/>
    <property type="match status" value="1"/>
</dbReference>
<comment type="caution">
    <text evidence="5">The sequence shown here is derived from an EMBL/GenBank/DDBJ whole genome shotgun (WGS) entry which is preliminary data.</text>
</comment>
<dbReference type="Proteomes" id="UP000267430">
    <property type="component" value="Unassembled WGS sequence"/>
</dbReference>
<dbReference type="GO" id="GO:0003700">
    <property type="term" value="F:DNA-binding transcription factor activity"/>
    <property type="evidence" value="ECO:0007669"/>
    <property type="project" value="InterPro"/>
</dbReference>
<dbReference type="InterPro" id="IPR036390">
    <property type="entry name" value="WH_DNA-bd_sf"/>
</dbReference>
<dbReference type="SUPFAM" id="SSF46785">
    <property type="entry name" value="Winged helix' DNA-binding domain"/>
    <property type="match status" value="1"/>
</dbReference>
<evidence type="ECO:0000256" key="1">
    <source>
        <dbReference type="ARBA" id="ARBA00023015"/>
    </source>
</evidence>
<keyword evidence="2" id="KW-0238">DNA-binding</keyword>
<feature type="domain" description="HTH marR-type" evidence="4">
    <location>
        <begin position="1"/>
        <end position="131"/>
    </location>
</feature>
<dbReference type="OrthoDB" id="2376601at2"/>
<accession>A0A3S0VJ83</accession>
<dbReference type="Pfam" id="PF01047">
    <property type="entry name" value="MarR"/>
    <property type="match status" value="1"/>
</dbReference>
<dbReference type="EMBL" id="RYZZ01000037">
    <property type="protein sequence ID" value="RUQ26009.1"/>
    <property type="molecule type" value="Genomic_DNA"/>
</dbReference>
<keyword evidence="1" id="KW-0805">Transcription regulation</keyword>
<name>A0A3S0VJ83_9BACI</name>
<dbReference type="SMART" id="SM00347">
    <property type="entry name" value="HTH_MARR"/>
    <property type="match status" value="1"/>
</dbReference>
<organism evidence="5 6">
    <name type="scientific">Peribacillus cavernae</name>
    <dbReference type="NCBI Taxonomy" id="1674310"/>
    <lineage>
        <taxon>Bacteria</taxon>
        <taxon>Bacillati</taxon>
        <taxon>Bacillota</taxon>
        <taxon>Bacilli</taxon>
        <taxon>Bacillales</taxon>
        <taxon>Bacillaceae</taxon>
        <taxon>Peribacillus</taxon>
    </lineage>
</organism>
<dbReference type="PANTHER" id="PTHR42756:SF1">
    <property type="entry name" value="TRANSCRIPTIONAL REPRESSOR OF EMRAB OPERON"/>
    <property type="match status" value="1"/>
</dbReference>
<evidence type="ECO:0000259" key="4">
    <source>
        <dbReference type="PROSITE" id="PS50995"/>
    </source>
</evidence>
<evidence type="ECO:0000256" key="3">
    <source>
        <dbReference type="ARBA" id="ARBA00023163"/>
    </source>
</evidence>
<reference evidence="5 6" key="1">
    <citation type="submission" date="2018-12" db="EMBL/GenBank/DDBJ databases">
        <title>Bacillus chawlae sp. nov., Bacillus glennii sp. nov., and Bacillus saganii sp. nov. Isolated from the Vehicle Assembly Building at Kennedy Space Center where the Viking Spacecraft were Assembled.</title>
        <authorList>
            <person name="Seuylemezian A."/>
            <person name="Vaishampayan P."/>
        </authorList>
    </citation>
    <scope>NUCLEOTIDE SEQUENCE [LARGE SCALE GENOMIC DNA]</scope>
    <source>
        <strain evidence="5 6">L5</strain>
    </source>
</reference>
<dbReference type="InterPro" id="IPR000485">
    <property type="entry name" value="AsnC-type_HTH_dom"/>
</dbReference>
<evidence type="ECO:0000256" key="2">
    <source>
        <dbReference type="ARBA" id="ARBA00023125"/>
    </source>
</evidence>
<dbReference type="PRINTS" id="PR00033">
    <property type="entry name" value="HTHASNC"/>
</dbReference>
<dbReference type="InterPro" id="IPR011991">
    <property type="entry name" value="ArsR-like_HTH"/>
</dbReference>
<evidence type="ECO:0000313" key="6">
    <source>
        <dbReference type="Proteomes" id="UP000267430"/>
    </source>
</evidence>
<dbReference type="AlphaFoldDB" id="A0A3S0VJ83"/>
<dbReference type="GO" id="GO:0043565">
    <property type="term" value="F:sequence-specific DNA binding"/>
    <property type="evidence" value="ECO:0007669"/>
    <property type="project" value="InterPro"/>
</dbReference>
<evidence type="ECO:0000313" key="5">
    <source>
        <dbReference type="EMBL" id="RUQ26009.1"/>
    </source>
</evidence>
<keyword evidence="3" id="KW-0804">Transcription</keyword>
<dbReference type="PROSITE" id="PS01117">
    <property type="entry name" value="HTH_MARR_1"/>
    <property type="match status" value="1"/>
</dbReference>
<protein>
    <submittedName>
        <fullName evidence="5">MarR family transcriptional regulator</fullName>
    </submittedName>
</protein>